<evidence type="ECO:0008006" key="3">
    <source>
        <dbReference type="Google" id="ProtNLM"/>
    </source>
</evidence>
<keyword evidence="2" id="KW-1185">Reference proteome</keyword>
<reference evidence="1" key="1">
    <citation type="submission" date="2022-11" db="EMBL/GenBank/DDBJ databases">
        <title>Centuries of genome instability and evolution in soft-shell clam transmissible cancer (bioRxiv).</title>
        <authorList>
            <person name="Hart S.F.M."/>
            <person name="Yonemitsu M.A."/>
            <person name="Giersch R.M."/>
            <person name="Beal B.F."/>
            <person name="Arriagada G."/>
            <person name="Davis B.W."/>
            <person name="Ostrander E.A."/>
            <person name="Goff S.P."/>
            <person name="Metzger M.J."/>
        </authorList>
    </citation>
    <scope>NUCLEOTIDE SEQUENCE</scope>
    <source>
        <strain evidence="1">MELC-2E11</strain>
        <tissue evidence="1">Siphon/mantle</tissue>
    </source>
</reference>
<dbReference type="EMBL" id="CP111025">
    <property type="protein sequence ID" value="WAR25241.1"/>
    <property type="molecule type" value="Genomic_DNA"/>
</dbReference>
<organism evidence="1 2">
    <name type="scientific">Mya arenaria</name>
    <name type="common">Soft-shell clam</name>
    <dbReference type="NCBI Taxonomy" id="6604"/>
    <lineage>
        <taxon>Eukaryota</taxon>
        <taxon>Metazoa</taxon>
        <taxon>Spiralia</taxon>
        <taxon>Lophotrochozoa</taxon>
        <taxon>Mollusca</taxon>
        <taxon>Bivalvia</taxon>
        <taxon>Autobranchia</taxon>
        <taxon>Heteroconchia</taxon>
        <taxon>Euheterodonta</taxon>
        <taxon>Imparidentia</taxon>
        <taxon>Neoheterodontei</taxon>
        <taxon>Myida</taxon>
        <taxon>Myoidea</taxon>
        <taxon>Myidae</taxon>
        <taxon>Mya</taxon>
    </lineage>
</organism>
<evidence type="ECO:0000313" key="2">
    <source>
        <dbReference type="Proteomes" id="UP001164746"/>
    </source>
</evidence>
<name>A0ABY7G1L9_MYAAR</name>
<proteinExistence type="predicted"/>
<gene>
    <name evidence="1" type="ORF">MAR_010945</name>
</gene>
<accession>A0ABY7G1L9</accession>
<dbReference type="PANTHER" id="PTHR46880">
    <property type="entry name" value="RAS-ASSOCIATING DOMAIN-CONTAINING PROTEIN"/>
    <property type="match status" value="1"/>
</dbReference>
<sequence>MTYHALVMCQEADAIAELTWKGLLHEVSQFRFFALTHLLLDVLPFLTRLSLKCMSKSLDFGTMNTLVSTTCESFEDFIECDGAFTDKLAGFVKEIDGKAIYERPVCVKKEMCWTPYRVMLSSVDLMQLRGNLRSYWRTRMRRGSPEICLSEYLEYKRLVAKAYPTIGLLDITKCERGFSTQNGIMTRLRTSLNNKNMDTLMRIREVGPPLNGRMYYP</sequence>
<evidence type="ECO:0000313" key="1">
    <source>
        <dbReference type="EMBL" id="WAR25241.1"/>
    </source>
</evidence>
<protein>
    <recommendedName>
        <fullName evidence="3">HAT C-terminal dimerisation domain-containing protein</fullName>
    </recommendedName>
</protein>
<dbReference type="Proteomes" id="UP001164746">
    <property type="component" value="Chromosome 14"/>
</dbReference>
<dbReference type="PANTHER" id="PTHR46880:SF5">
    <property type="entry name" value="DUF4371 DOMAIN-CONTAINING PROTEIN"/>
    <property type="match status" value="1"/>
</dbReference>